<feature type="domain" description="VOC" evidence="1">
    <location>
        <begin position="133"/>
        <end position="258"/>
    </location>
</feature>
<dbReference type="InterPro" id="IPR037523">
    <property type="entry name" value="VOC_core"/>
</dbReference>
<keyword evidence="3" id="KW-1185">Reference proteome</keyword>
<dbReference type="Pfam" id="PF00903">
    <property type="entry name" value="Glyoxalase"/>
    <property type="match status" value="1"/>
</dbReference>
<dbReference type="InterPro" id="IPR041581">
    <property type="entry name" value="Glyoxalase_6"/>
</dbReference>
<accession>Q4JY77</accession>
<dbReference type="STRING" id="306537.jk0080"/>
<dbReference type="OrthoDB" id="9793039at2"/>
<dbReference type="CDD" id="cd07247">
    <property type="entry name" value="SgaA_N_like"/>
    <property type="match status" value="2"/>
</dbReference>
<dbReference type="PROSITE" id="PS51819">
    <property type="entry name" value="VOC"/>
    <property type="match status" value="2"/>
</dbReference>
<dbReference type="SUPFAM" id="SSF54593">
    <property type="entry name" value="Glyoxalase/Bleomycin resistance protein/Dihydroxybiphenyl dioxygenase"/>
    <property type="match status" value="2"/>
</dbReference>
<dbReference type="InterPro" id="IPR052164">
    <property type="entry name" value="Anthracycline_SecMetBiosynth"/>
</dbReference>
<name>Q4JY77_CORJK</name>
<dbReference type="PATRIC" id="fig|306537.10.peg.91"/>
<dbReference type="Gene3D" id="3.10.180.10">
    <property type="entry name" value="2,3-Dihydroxybiphenyl 1,2-Dioxygenase, domain 1"/>
    <property type="match status" value="2"/>
</dbReference>
<dbReference type="eggNOG" id="COG3324">
    <property type="taxonomic scope" value="Bacteria"/>
</dbReference>
<reference evidence="2 3" key="1">
    <citation type="journal article" date="2005" name="J. Bacteriol.">
        <title>Complete genome sequence and analysis of the multiresistant nosocomial pathogen Corynebacterium jeikeium K411, a lipid-requiring bacterium of the human skin flora.</title>
        <authorList>
            <person name="Tauch A."/>
            <person name="Kaiser O."/>
            <person name="Hain T."/>
            <person name="Goesmann A."/>
            <person name="Weisshaar B."/>
            <person name="Albersmeier A."/>
            <person name="Bekel T."/>
            <person name="Bischoff N."/>
            <person name="Brune I."/>
            <person name="Chakraborty T."/>
            <person name="Kalinowski J."/>
            <person name="Meyer F."/>
            <person name="Rupp O."/>
            <person name="Schneiker S."/>
            <person name="Viehoever P."/>
            <person name="Puehler A."/>
        </authorList>
    </citation>
    <scope>NUCLEOTIDE SEQUENCE [LARGE SCALE GENOMIC DNA]</scope>
    <source>
        <strain evidence="2 3">K411</strain>
    </source>
</reference>
<protein>
    <recommendedName>
        <fullName evidence="1">VOC domain-containing protein</fullName>
    </recommendedName>
</protein>
<dbReference type="InterPro" id="IPR029068">
    <property type="entry name" value="Glyas_Bleomycin-R_OHBP_Dase"/>
</dbReference>
<dbReference type="PANTHER" id="PTHR33993">
    <property type="entry name" value="GLYOXALASE-RELATED"/>
    <property type="match status" value="1"/>
</dbReference>
<dbReference type="PANTHER" id="PTHR33993:SF14">
    <property type="entry name" value="GB|AAF24581.1"/>
    <property type="match status" value="1"/>
</dbReference>
<evidence type="ECO:0000259" key="1">
    <source>
        <dbReference type="PROSITE" id="PS51819"/>
    </source>
</evidence>
<dbReference type="Proteomes" id="UP000000545">
    <property type="component" value="Chromosome"/>
</dbReference>
<proteinExistence type="predicted"/>
<dbReference type="RefSeq" id="WP_011272832.1">
    <property type="nucleotide sequence ID" value="NC_007164.1"/>
</dbReference>
<dbReference type="InterPro" id="IPR004360">
    <property type="entry name" value="Glyas_Fos-R_dOase_dom"/>
</dbReference>
<dbReference type="AlphaFoldDB" id="Q4JY77"/>
<sequence>MPAMIAQPGMPVWLDLASTDAAGAEKFYSELLGWEFEQVSEGYTVAKKQGMPVAGIAQIPEGNRSVWGVLLYTPDVQQAHDKAVQAGAKSVLEPQGLGDRGDMAIIVDPSGATIGLRNPADEHALIAAGEPGTPVWFELMVAQNWDTTLEFYHELAGWDIKAMGDGAGDDAGDGAGAEEFRYATGEFDGAAVVGLWDTSKLEVPGMWTVYLGVADVDAAIASTPELGGKVIRPAWESEFGRMATIEDPTGALVNLCEIEEFVPDEDAHEPDLLAPENFQAF</sequence>
<gene>
    <name evidence="2" type="ordered locus">jk0080</name>
</gene>
<dbReference type="HOGENOM" id="CLU_069623_0_1_11"/>
<dbReference type="KEGG" id="cjk:jk0080"/>
<dbReference type="Pfam" id="PF18029">
    <property type="entry name" value="Glyoxalase_6"/>
    <property type="match status" value="1"/>
</dbReference>
<feature type="domain" description="VOC" evidence="1">
    <location>
        <begin position="10"/>
        <end position="119"/>
    </location>
</feature>
<evidence type="ECO:0000313" key="3">
    <source>
        <dbReference type="Proteomes" id="UP000000545"/>
    </source>
</evidence>
<dbReference type="EMBL" id="CR931997">
    <property type="protein sequence ID" value="CAI36230.1"/>
    <property type="molecule type" value="Genomic_DNA"/>
</dbReference>
<evidence type="ECO:0000313" key="2">
    <source>
        <dbReference type="EMBL" id="CAI36230.1"/>
    </source>
</evidence>
<organism evidence="2 3">
    <name type="scientific">Corynebacterium jeikeium (strain K411)</name>
    <dbReference type="NCBI Taxonomy" id="306537"/>
    <lineage>
        <taxon>Bacteria</taxon>
        <taxon>Bacillati</taxon>
        <taxon>Actinomycetota</taxon>
        <taxon>Actinomycetes</taxon>
        <taxon>Mycobacteriales</taxon>
        <taxon>Corynebacteriaceae</taxon>
        <taxon>Corynebacterium</taxon>
    </lineage>
</organism>